<dbReference type="InParanoid" id="F4X602"/>
<gene>
    <name evidence="1" type="ORF">G5I_13798</name>
</gene>
<dbReference type="AlphaFoldDB" id="F4X602"/>
<evidence type="ECO:0000313" key="1">
    <source>
        <dbReference type="EMBL" id="EGI58124.1"/>
    </source>
</evidence>
<keyword evidence="2" id="KW-1185">Reference proteome</keyword>
<reference evidence="1" key="1">
    <citation type="submission" date="2011-02" db="EMBL/GenBank/DDBJ databases">
        <title>The genome of the leaf-cutting ant Acromyrmex echinatior suggests key adaptations to social evolution and fungus farming.</title>
        <authorList>
            <person name="Nygaard S."/>
            <person name="Zhang G."/>
        </authorList>
    </citation>
    <scope>NUCLEOTIDE SEQUENCE</scope>
</reference>
<proteinExistence type="predicted"/>
<sequence>MDDLARTLLYDAVAQSRSRRFDGERANTCNYRGMQYAASSIRTTTTAGGPVMRALSVASRHVGATIWTLAIVKS</sequence>
<accession>F4X602</accession>
<evidence type="ECO:0000313" key="2">
    <source>
        <dbReference type="Proteomes" id="UP000007755"/>
    </source>
</evidence>
<organism evidence="2">
    <name type="scientific">Acromyrmex echinatior</name>
    <name type="common">Panamanian leafcutter ant</name>
    <name type="synonym">Acromyrmex octospinosus echinatior</name>
    <dbReference type="NCBI Taxonomy" id="103372"/>
    <lineage>
        <taxon>Eukaryota</taxon>
        <taxon>Metazoa</taxon>
        <taxon>Ecdysozoa</taxon>
        <taxon>Arthropoda</taxon>
        <taxon>Hexapoda</taxon>
        <taxon>Insecta</taxon>
        <taxon>Pterygota</taxon>
        <taxon>Neoptera</taxon>
        <taxon>Endopterygota</taxon>
        <taxon>Hymenoptera</taxon>
        <taxon>Apocrita</taxon>
        <taxon>Aculeata</taxon>
        <taxon>Formicoidea</taxon>
        <taxon>Formicidae</taxon>
        <taxon>Myrmicinae</taxon>
        <taxon>Acromyrmex</taxon>
    </lineage>
</organism>
<protein>
    <submittedName>
        <fullName evidence="1">Uncharacterized protein</fullName>
    </submittedName>
</protein>
<dbReference type="Proteomes" id="UP000007755">
    <property type="component" value="Unassembled WGS sequence"/>
</dbReference>
<name>F4X602_ACREC</name>
<dbReference type="EMBL" id="GL888759">
    <property type="protein sequence ID" value="EGI58124.1"/>
    <property type="molecule type" value="Genomic_DNA"/>
</dbReference>